<dbReference type="Proteomes" id="UP001158576">
    <property type="component" value="Chromosome XSR"/>
</dbReference>
<sequence length="119" mass="14187">MIAIYKLFKEGTLDENNNEKDYQKWVYLKWEKETTDIEHSLGILDKLRSLESKLAQVIKNIKKRLDNFEDKVFFGIWKADDIIIKWEKRKLESALEEQIALAKDIQKLESDLFRLLNVA</sequence>
<evidence type="ECO:0000256" key="1">
    <source>
        <dbReference type="SAM" id="Coils"/>
    </source>
</evidence>
<feature type="coiled-coil region" evidence="1">
    <location>
        <begin position="51"/>
        <end position="111"/>
    </location>
</feature>
<keyword evidence="1" id="KW-0175">Coiled coil</keyword>
<dbReference type="EMBL" id="OU015569">
    <property type="protein sequence ID" value="CAG5094683.1"/>
    <property type="molecule type" value="Genomic_DNA"/>
</dbReference>
<organism evidence="2 3">
    <name type="scientific">Oikopleura dioica</name>
    <name type="common">Tunicate</name>
    <dbReference type="NCBI Taxonomy" id="34765"/>
    <lineage>
        <taxon>Eukaryota</taxon>
        <taxon>Metazoa</taxon>
        <taxon>Chordata</taxon>
        <taxon>Tunicata</taxon>
        <taxon>Appendicularia</taxon>
        <taxon>Copelata</taxon>
        <taxon>Oikopleuridae</taxon>
        <taxon>Oikopleura</taxon>
    </lineage>
</organism>
<gene>
    <name evidence="2" type="ORF">OKIOD_LOCUS5333</name>
</gene>
<name>A0ABN7S9K8_OIKDI</name>
<protein>
    <submittedName>
        <fullName evidence="2">Oidioi.mRNA.OKI2018_I69.XSR.g13775.t1.cds</fullName>
    </submittedName>
</protein>
<reference evidence="2 3" key="1">
    <citation type="submission" date="2021-04" db="EMBL/GenBank/DDBJ databases">
        <authorList>
            <person name="Bliznina A."/>
        </authorList>
    </citation>
    <scope>NUCLEOTIDE SEQUENCE [LARGE SCALE GENOMIC DNA]</scope>
</reference>
<proteinExistence type="predicted"/>
<evidence type="ECO:0000313" key="3">
    <source>
        <dbReference type="Proteomes" id="UP001158576"/>
    </source>
</evidence>
<accession>A0ABN7S9K8</accession>
<keyword evidence="3" id="KW-1185">Reference proteome</keyword>
<evidence type="ECO:0000313" key="2">
    <source>
        <dbReference type="EMBL" id="CAG5094683.1"/>
    </source>
</evidence>